<proteinExistence type="predicted"/>
<dbReference type="Proteomes" id="UP000255460">
    <property type="component" value="Unassembled WGS sequence"/>
</dbReference>
<dbReference type="AlphaFoldDB" id="A0A376L2X2"/>
<gene>
    <name evidence="1" type="ORF">NCTC10418_06784</name>
</gene>
<dbReference type="EMBL" id="UFZQ01000001">
    <property type="protein sequence ID" value="STE89062.1"/>
    <property type="molecule type" value="Genomic_DNA"/>
</dbReference>
<organism evidence="1 2">
    <name type="scientific">Escherichia coli</name>
    <dbReference type="NCBI Taxonomy" id="562"/>
    <lineage>
        <taxon>Bacteria</taxon>
        <taxon>Pseudomonadati</taxon>
        <taxon>Pseudomonadota</taxon>
        <taxon>Gammaproteobacteria</taxon>
        <taxon>Enterobacterales</taxon>
        <taxon>Enterobacteriaceae</taxon>
        <taxon>Escherichia</taxon>
    </lineage>
</organism>
<evidence type="ECO:0000313" key="2">
    <source>
        <dbReference type="Proteomes" id="UP000255460"/>
    </source>
</evidence>
<evidence type="ECO:0000313" key="1">
    <source>
        <dbReference type="EMBL" id="STE89062.1"/>
    </source>
</evidence>
<sequence>MRLFYLNHSPHSWHWNVRFRPQEAVYTGNDTCHITITCNQSAFHLTRDGQRLFTERYIRNLNELLPVLKTAVGCDTGNHPCRGIPFPGPGITLTFFSSLLIML</sequence>
<protein>
    <recommendedName>
        <fullName evidence="3">Galectin domain-containing protein</fullName>
    </recommendedName>
</protein>
<name>A0A376L2X2_ECOLX</name>
<evidence type="ECO:0008006" key="3">
    <source>
        <dbReference type="Google" id="ProtNLM"/>
    </source>
</evidence>
<reference evidence="1 2" key="1">
    <citation type="submission" date="2018-06" db="EMBL/GenBank/DDBJ databases">
        <authorList>
            <consortium name="Pathogen Informatics"/>
            <person name="Doyle S."/>
        </authorList>
    </citation>
    <scope>NUCLEOTIDE SEQUENCE [LARGE SCALE GENOMIC DNA]</scope>
    <source>
        <strain evidence="1 2">NCTC10418</strain>
    </source>
</reference>
<accession>A0A376L2X2</accession>